<dbReference type="Proteomes" id="UP000226092">
    <property type="component" value="Segment"/>
</dbReference>
<dbReference type="KEGG" id="vg:55604419"/>
<sequence length="63" mass="7151">MAIKYLSIEEFESIVNQEGVVMRSSYDPEGYTQAYYLDGELVAQMDCTDNVTVRFVEVDDGSE</sequence>
<protein>
    <submittedName>
        <fullName evidence="1">Uncharacterized protein</fullName>
    </submittedName>
</protein>
<proteinExistence type="predicted"/>
<dbReference type="RefSeq" id="YP_009834352.1">
    <property type="nucleotide sequence ID" value="NC_048673.1"/>
</dbReference>
<keyword evidence="2" id="KW-1185">Reference proteome</keyword>
<reference evidence="1 2" key="1">
    <citation type="submission" date="2017-07" db="EMBL/GenBank/DDBJ databases">
        <title>In vitro design and evaluation of phage cocktails against multidrug-resistant Aeromonas salmonicida.</title>
        <authorList>
            <person name="Chen L."/>
            <person name="Yuan S."/>
            <person name="Ma Y."/>
        </authorList>
    </citation>
    <scope>NUCLEOTIDE SEQUENCE [LARGE SCALE GENOMIC DNA]</scope>
</reference>
<evidence type="ECO:0000313" key="1">
    <source>
        <dbReference type="EMBL" id="ASU00500.1"/>
    </source>
</evidence>
<organism evidence="1 2">
    <name type="scientific">Aeromonas phage AS-zj</name>
    <dbReference type="NCBI Taxonomy" id="2024208"/>
    <lineage>
        <taxon>Viruses</taxon>
        <taxon>Duplodnaviria</taxon>
        <taxon>Heunggongvirae</taxon>
        <taxon>Uroviricota</taxon>
        <taxon>Caudoviricetes</taxon>
        <taxon>Pantevenvirales</taxon>
        <taxon>Straboviridae</taxon>
        <taxon>Emmerichvirinae</taxon>
        <taxon>Ceceduovirus</taxon>
        <taxon>Ceceduovirus aszj</taxon>
    </lineage>
</organism>
<dbReference type="GeneID" id="55604419"/>
<dbReference type="EMBL" id="MF448340">
    <property type="protein sequence ID" value="ASU00500.1"/>
    <property type="molecule type" value="Genomic_DNA"/>
</dbReference>
<evidence type="ECO:0000313" key="2">
    <source>
        <dbReference type="Proteomes" id="UP000226092"/>
    </source>
</evidence>
<accession>A0A223LDG1</accession>
<name>A0A223LDG1_9CAUD</name>